<accession>A0AA37T0H9</accession>
<dbReference type="Pfam" id="PF20240">
    <property type="entry name" value="DUF6597"/>
    <property type="match status" value="1"/>
</dbReference>
<dbReference type="InterPro" id="IPR046532">
    <property type="entry name" value="DUF6597"/>
</dbReference>
<protein>
    <recommendedName>
        <fullName evidence="1">HTH araC/xylS-type domain-containing protein</fullName>
    </recommendedName>
</protein>
<gene>
    <name evidence="2" type="ORF">GCM10007852_11010</name>
</gene>
<reference evidence="2" key="2">
    <citation type="submission" date="2023-01" db="EMBL/GenBank/DDBJ databases">
        <title>Draft genome sequence of Agaribacter marinus strain NBRC 110023.</title>
        <authorList>
            <person name="Sun Q."/>
            <person name="Mori K."/>
        </authorList>
    </citation>
    <scope>NUCLEOTIDE SEQUENCE</scope>
    <source>
        <strain evidence="2">NBRC 110023</strain>
    </source>
</reference>
<proteinExistence type="predicted"/>
<dbReference type="EMBL" id="BSOT01000005">
    <property type="protein sequence ID" value="GLR70193.1"/>
    <property type="molecule type" value="Genomic_DNA"/>
</dbReference>
<sequence length="278" mass="32277">MKNWKLAPKDTELAKYVQWYWFLEKESSDSGHSWPKLYPDPATHLIVADNKHYFHYETETNLYSGCGSHLIFPHRNAFVMDHQKPFRILGIKFKVGAFYSLEHLNSLFDIDTIQAIDFGKLLGKKHAVVERLLSASAEEKVATRDLLDQILTPCVSKVSEDRHSELTRKVLPLLCTTSIAALGDKLHCAQRTVERSFLRTTGLTLKQCKSMFRLENLLSRLYKQDSKHIDWRTLAADYEFSDQPHLIRYLKSCINETPREYALKRDLTIDVYGSFEFT</sequence>
<dbReference type="Pfam" id="PF12833">
    <property type="entry name" value="HTH_18"/>
    <property type="match status" value="1"/>
</dbReference>
<dbReference type="Proteomes" id="UP001156601">
    <property type="component" value="Unassembled WGS sequence"/>
</dbReference>
<organism evidence="2 3">
    <name type="scientific">Agaribacter marinus</name>
    <dbReference type="NCBI Taxonomy" id="1431249"/>
    <lineage>
        <taxon>Bacteria</taxon>
        <taxon>Pseudomonadati</taxon>
        <taxon>Pseudomonadota</taxon>
        <taxon>Gammaproteobacteria</taxon>
        <taxon>Alteromonadales</taxon>
        <taxon>Alteromonadaceae</taxon>
        <taxon>Agaribacter</taxon>
    </lineage>
</organism>
<dbReference type="RefSeq" id="WP_284216498.1">
    <property type="nucleotide sequence ID" value="NZ_BSOT01000005.1"/>
</dbReference>
<dbReference type="GO" id="GO:0003700">
    <property type="term" value="F:DNA-binding transcription factor activity"/>
    <property type="evidence" value="ECO:0007669"/>
    <property type="project" value="InterPro"/>
</dbReference>
<dbReference type="GO" id="GO:0043565">
    <property type="term" value="F:sequence-specific DNA binding"/>
    <property type="evidence" value="ECO:0007669"/>
    <property type="project" value="InterPro"/>
</dbReference>
<name>A0AA37T0H9_9ALTE</name>
<keyword evidence="3" id="KW-1185">Reference proteome</keyword>
<dbReference type="InterPro" id="IPR018060">
    <property type="entry name" value="HTH_AraC"/>
</dbReference>
<dbReference type="PROSITE" id="PS01124">
    <property type="entry name" value="HTH_ARAC_FAMILY_2"/>
    <property type="match status" value="1"/>
</dbReference>
<evidence type="ECO:0000313" key="2">
    <source>
        <dbReference type="EMBL" id="GLR70193.1"/>
    </source>
</evidence>
<reference evidence="2" key="1">
    <citation type="journal article" date="2014" name="Int. J. Syst. Evol. Microbiol.">
        <title>Complete genome sequence of Corynebacterium casei LMG S-19264T (=DSM 44701T), isolated from a smear-ripened cheese.</title>
        <authorList>
            <consortium name="US DOE Joint Genome Institute (JGI-PGF)"/>
            <person name="Walter F."/>
            <person name="Albersmeier A."/>
            <person name="Kalinowski J."/>
            <person name="Ruckert C."/>
        </authorList>
    </citation>
    <scope>NUCLEOTIDE SEQUENCE</scope>
    <source>
        <strain evidence="2">NBRC 110023</strain>
    </source>
</reference>
<feature type="domain" description="HTH araC/xylS-type" evidence="1">
    <location>
        <begin position="156"/>
        <end position="264"/>
    </location>
</feature>
<dbReference type="AlphaFoldDB" id="A0AA37T0H9"/>
<dbReference type="Gene3D" id="1.10.10.60">
    <property type="entry name" value="Homeodomain-like"/>
    <property type="match status" value="1"/>
</dbReference>
<comment type="caution">
    <text evidence="2">The sequence shown here is derived from an EMBL/GenBank/DDBJ whole genome shotgun (WGS) entry which is preliminary data.</text>
</comment>
<evidence type="ECO:0000313" key="3">
    <source>
        <dbReference type="Proteomes" id="UP001156601"/>
    </source>
</evidence>
<evidence type="ECO:0000259" key="1">
    <source>
        <dbReference type="PROSITE" id="PS01124"/>
    </source>
</evidence>